<sequence>MQGESAKRMICKTKEEPQINCSHGLQKLATNTKGKKNCKAAELCYNDITTFHHHVASLNKTDQDKFLLLNAE</sequence>
<gene>
    <name evidence="1" type="ORF">ANN_27412</name>
</gene>
<organism evidence="1 2">
    <name type="scientific">Periplaneta americana</name>
    <name type="common">American cockroach</name>
    <name type="synonym">Blatta americana</name>
    <dbReference type="NCBI Taxonomy" id="6978"/>
    <lineage>
        <taxon>Eukaryota</taxon>
        <taxon>Metazoa</taxon>
        <taxon>Ecdysozoa</taxon>
        <taxon>Arthropoda</taxon>
        <taxon>Hexapoda</taxon>
        <taxon>Insecta</taxon>
        <taxon>Pterygota</taxon>
        <taxon>Neoptera</taxon>
        <taxon>Polyneoptera</taxon>
        <taxon>Dictyoptera</taxon>
        <taxon>Blattodea</taxon>
        <taxon>Blattoidea</taxon>
        <taxon>Blattidae</taxon>
        <taxon>Blattinae</taxon>
        <taxon>Periplaneta</taxon>
    </lineage>
</organism>
<accession>A0ABQ8RVP7</accession>
<evidence type="ECO:0000313" key="2">
    <source>
        <dbReference type="Proteomes" id="UP001148838"/>
    </source>
</evidence>
<name>A0ABQ8RVP7_PERAM</name>
<comment type="caution">
    <text evidence="1">The sequence shown here is derived from an EMBL/GenBank/DDBJ whole genome shotgun (WGS) entry which is preliminary data.</text>
</comment>
<dbReference type="Proteomes" id="UP001148838">
    <property type="component" value="Unassembled WGS sequence"/>
</dbReference>
<proteinExistence type="predicted"/>
<reference evidence="1 2" key="1">
    <citation type="journal article" date="2022" name="Allergy">
        <title>Genome assembly and annotation of Periplaneta americana reveal a comprehensive cockroach allergen profile.</title>
        <authorList>
            <person name="Wang L."/>
            <person name="Xiong Q."/>
            <person name="Saelim N."/>
            <person name="Wang L."/>
            <person name="Nong W."/>
            <person name="Wan A.T."/>
            <person name="Shi M."/>
            <person name="Liu X."/>
            <person name="Cao Q."/>
            <person name="Hui J.H.L."/>
            <person name="Sookrung N."/>
            <person name="Leung T.F."/>
            <person name="Tungtrongchitr A."/>
            <person name="Tsui S.K.W."/>
        </authorList>
    </citation>
    <scope>NUCLEOTIDE SEQUENCE [LARGE SCALE GENOMIC DNA]</scope>
    <source>
        <strain evidence="1">PWHHKU_190912</strain>
    </source>
</reference>
<dbReference type="EMBL" id="JAJSOF020000041">
    <property type="protein sequence ID" value="KAJ4425787.1"/>
    <property type="molecule type" value="Genomic_DNA"/>
</dbReference>
<protein>
    <submittedName>
        <fullName evidence="1">Uncharacterized protein</fullName>
    </submittedName>
</protein>
<evidence type="ECO:0000313" key="1">
    <source>
        <dbReference type="EMBL" id="KAJ4425787.1"/>
    </source>
</evidence>
<keyword evidence="2" id="KW-1185">Reference proteome</keyword>